<sequence>MAGDWRSVEAFDEAISVSDLSEVSHHLIRASDGEKIEAHLVFFTSSAFRLKVVDLGDRALTGHIDLADALRSAGCVAGVNGGFFHRDGRPLGLVIASGQRINRFETSRLLSGLIYGDARGIYLIRRGRFEDRPGIDALLQSGPYLVEAGRAVRGLSDAATASRTFVATDWRGRWLLGAMHARITLAELGELLATSGLLAPWRVDRALNLDGGSSTGFFFAGAADRSSVILRPRKAVRTLLGIVPR</sequence>
<organism evidence="2 3">
    <name type="scientific">Thiorhodococcus drewsii AZ1</name>
    <dbReference type="NCBI Taxonomy" id="765913"/>
    <lineage>
        <taxon>Bacteria</taxon>
        <taxon>Pseudomonadati</taxon>
        <taxon>Pseudomonadota</taxon>
        <taxon>Gammaproteobacteria</taxon>
        <taxon>Chromatiales</taxon>
        <taxon>Chromatiaceae</taxon>
        <taxon>Thiorhodococcus</taxon>
    </lineage>
</organism>
<protein>
    <recommendedName>
        <fullName evidence="1">Phosphodiester glycosidase domain-containing protein</fullName>
    </recommendedName>
</protein>
<name>G2E0S7_9GAMM</name>
<dbReference type="STRING" id="765913.ThidrDRAFT_1900"/>
<reference evidence="2 3" key="1">
    <citation type="submission" date="2011-06" db="EMBL/GenBank/DDBJ databases">
        <title>The draft genome of Thiorhodococcus drewsii AZ1.</title>
        <authorList>
            <consortium name="US DOE Joint Genome Institute (JGI-PGF)"/>
            <person name="Lucas S."/>
            <person name="Han J."/>
            <person name="Lapidus A."/>
            <person name="Cheng J.-F."/>
            <person name="Goodwin L."/>
            <person name="Pitluck S."/>
            <person name="Peters L."/>
            <person name="Land M.L."/>
            <person name="Hauser L."/>
            <person name="Vogl K."/>
            <person name="Liu Z."/>
            <person name="Imhoff J."/>
            <person name="Thiel V."/>
            <person name="Frigaard N.-U."/>
            <person name="Bryant D.A."/>
            <person name="Woyke T.J."/>
        </authorList>
    </citation>
    <scope>NUCLEOTIDE SEQUENCE [LARGE SCALE GENOMIC DNA]</scope>
    <source>
        <strain evidence="2 3">AZ1</strain>
    </source>
</reference>
<accession>G2E0S7</accession>
<dbReference type="EMBL" id="AFWT01000011">
    <property type="protein sequence ID" value="EGV31699.1"/>
    <property type="molecule type" value="Genomic_DNA"/>
</dbReference>
<proteinExistence type="predicted"/>
<dbReference type="PATRIC" id="fig|765913.3.peg.1929"/>
<dbReference type="AlphaFoldDB" id="G2E0S7"/>
<dbReference type="PANTHER" id="PTHR40446:SF2">
    <property type="entry name" value="N-ACETYLGLUCOSAMINE-1-PHOSPHODIESTER ALPHA-N-ACETYLGLUCOSAMINIDASE"/>
    <property type="match status" value="1"/>
</dbReference>
<dbReference type="PANTHER" id="PTHR40446">
    <property type="entry name" value="N-ACETYLGLUCOSAMINE-1-PHOSPHODIESTER ALPHA-N-ACETYLGLUCOSAMINIDASE"/>
    <property type="match status" value="1"/>
</dbReference>
<dbReference type="InterPro" id="IPR018711">
    <property type="entry name" value="NAGPA"/>
</dbReference>
<evidence type="ECO:0000313" key="2">
    <source>
        <dbReference type="EMBL" id="EGV31699.1"/>
    </source>
</evidence>
<feature type="domain" description="Phosphodiester glycosidase" evidence="1">
    <location>
        <begin position="74"/>
        <end position="242"/>
    </location>
</feature>
<dbReference type="Proteomes" id="UP000004200">
    <property type="component" value="Unassembled WGS sequence"/>
</dbReference>
<evidence type="ECO:0000313" key="3">
    <source>
        <dbReference type="Proteomes" id="UP000004200"/>
    </source>
</evidence>
<dbReference type="Pfam" id="PF09992">
    <property type="entry name" value="NAGPA"/>
    <property type="match status" value="1"/>
</dbReference>
<evidence type="ECO:0000259" key="1">
    <source>
        <dbReference type="Pfam" id="PF09992"/>
    </source>
</evidence>
<gene>
    <name evidence="2" type="ORF">ThidrDRAFT_1900</name>
</gene>
<comment type="caution">
    <text evidence="2">The sequence shown here is derived from an EMBL/GenBank/DDBJ whole genome shotgun (WGS) entry which is preliminary data.</text>
</comment>
<keyword evidence="3" id="KW-1185">Reference proteome</keyword>
<dbReference type="eggNOG" id="COG3698">
    <property type="taxonomic scope" value="Bacteria"/>
</dbReference>